<name>A0A943DBP1_9FIRM</name>
<comment type="caution">
    <text evidence="1">The sequence shown here is derived from an EMBL/GenBank/DDBJ whole genome shotgun (WGS) entry which is preliminary data.</text>
</comment>
<dbReference type="InterPro" id="IPR015422">
    <property type="entry name" value="PyrdxlP-dep_Trfase_small"/>
</dbReference>
<proteinExistence type="predicted"/>
<dbReference type="Gene3D" id="3.90.1150.10">
    <property type="entry name" value="Aspartate Aminotransferase, domain 1"/>
    <property type="match status" value="1"/>
</dbReference>
<dbReference type="Proteomes" id="UP000759273">
    <property type="component" value="Unassembled WGS sequence"/>
</dbReference>
<accession>A0A943DBP1</accession>
<organism evidence="1 2">
    <name type="scientific">Subdoligranulum variabile</name>
    <dbReference type="NCBI Taxonomy" id="214851"/>
    <lineage>
        <taxon>Bacteria</taxon>
        <taxon>Bacillati</taxon>
        <taxon>Bacillota</taxon>
        <taxon>Clostridia</taxon>
        <taxon>Eubacteriales</taxon>
        <taxon>Oscillospiraceae</taxon>
        <taxon>Subdoligranulum</taxon>
    </lineage>
</organism>
<dbReference type="AlphaFoldDB" id="A0A943DBP1"/>
<reference evidence="1" key="1">
    <citation type="submission" date="2021-02" db="EMBL/GenBank/DDBJ databases">
        <title>Infant gut strain persistence is associated with maternal origin, phylogeny, and functional potential including surface adhesion and iron acquisition.</title>
        <authorList>
            <person name="Lou Y.C."/>
        </authorList>
    </citation>
    <scope>NUCLEOTIDE SEQUENCE</scope>
    <source>
        <strain evidence="1">L3_101_000M1_dasL3_101_000M1_concoct_87</strain>
    </source>
</reference>
<gene>
    <name evidence="1" type="ORF">KHY36_13730</name>
</gene>
<sequence>MQYTDLTKKELQREYNRMARRYTGFVREPLQLDMAEEDPLLGKSESLRAARHFGTVLNKELSDSGAARPTDAQDAVAALSTMPGCAHRTAELCRQAGVRFDAVDHSTILARIIPVDAGSEQLAHAASVFAISARIAALESLQGMLRA</sequence>
<dbReference type="EMBL" id="JAGZGG010000047">
    <property type="protein sequence ID" value="MBS5333572.1"/>
    <property type="molecule type" value="Genomic_DNA"/>
</dbReference>
<evidence type="ECO:0000313" key="1">
    <source>
        <dbReference type="EMBL" id="MBS5333572.1"/>
    </source>
</evidence>
<protein>
    <submittedName>
        <fullName evidence="1">Uncharacterized protein</fullName>
    </submittedName>
</protein>
<evidence type="ECO:0000313" key="2">
    <source>
        <dbReference type="Proteomes" id="UP000759273"/>
    </source>
</evidence>